<comment type="caution">
    <text evidence="3">The sequence shown here is derived from an EMBL/GenBank/DDBJ whole genome shotgun (WGS) entry which is preliminary data.</text>
</comment>
<dbReference type="NCBIfam" id="TIGR01819">
    <property type="entry name" value="F420_cofD"/>
    <property type="match status" value="1"/>
</dbReference>
<name>A0A0D8FXU7_9ACTN</name>
<keyword evidence="1 3" id="KW-0808">Transferase</keyword>
<dbReference type="Gene3D" id="1.10.8.240">
    <property type="entry name" value="CofD-like domain"/>
    <property type="match status" value="1"/>
</dbReference>
<dbReference type="eggNOG" id="COG0391">
    <property type="taxonomic scope" value="Bacteria"/>
</dbReference>
<proteinExistence type="inferred from homology"/>
<keyword evidence="2" id="KW-0460">Magnesium</keyword>
<evidence type="ECO:0000313" key="3">
    <source>
        <dbReference type="EMBL" id="KJE78093.1"/>
    </source>
</evidence>
<dbReference type="GO" id="GO:0000287">
    <property type="term" value="F:magnesium ion binding"/>
    <property type="evidence" value="ECO:0007669"/>
    <property type="project" value="InterPro"/>
</dbReference>
<dbReference type="GO" id="GO:0043743">
    <property type="term" value="F:LPPG:FO 2-phospho-L-lactate transferase activity"/>
    <property type="evidence" value="ECO:0007669"/>
    <property type="project" value="UniProtKB-EC"/>
</dbReference>
<dbReference type="Gene3D" id="3.40.50.10680">
    <property type="entry name" value="CofD-like domains"/>
    <property type="match status" value="1"/>
</dbReference>
<dbReference type="STRING" id="1121877.FEAC_00850"/>
<dbReference type="HAMAP" id="MF_01257">
    <property type="entry name" value="CofD"/>
    <property type="match status" value="1"/>
</dbReference>
<evidence type="ECO:0000256" key="1">
    <source>
        <dbReference type="ARBA" id="ARBA00022679"/>
    </source>
</evidence>
<dbReference type="Proteomes" id="UP000032336">
    <property type="component" value="Unassembled WGS sequence"/>
</dbReference>
<dbReference type="PATRIC" id="fig|1121877.4.peg.91"/>
<sequence>MIAVLAGGVGAAKFLRGLTNAGLDEEIVAIVNTGDDWTQYGLKICPDLDTITYTLADLVNPKTGWGVRDETYRSRETLLSLGDDPWFTLGDRDIGLHMYRTKLLAEGANLTQVTAKISQKLDLSVTLLPMTNDEVGTKVLVQIPSTDNEGDQLVELDFQEYFVRYSHQPRVIRVRYQGIEVARPTMEVEQALLNARRIVIAPSNPILSIGPILALGGVGDQLRQRAANGDVVAISPIIAGEAVKGPLAQILDSLMTQHDARIVAELYREVTSQFVVDTADVALVDSINDMGLTALTTQTLMTDLDSAVKLARFAVTVP</sequence>
<dbReference type="InterPro" id="IPR010115">
    <property type="entry name" value="FbiA/CofD"/>
</dbReference>
<dbReference type="EMBL" id="JXUW01000001">
    <property type="protein sequence ID" value="KJE78093.1"/>
    <property type="molecule type" value="Genomic_DNA"/>
</dbReference>
<organism evidence="3 4">
    <name type="scientific">Ferrimicrobium acidiphilum DSM 19497</name>
    <dbReference type="NCBI Taxonomy" id="1121877"/>
    <lineage>
        <taxon>Bacteria</taxon>
        <taxon>Bacillati</taxon>
        <taxon>Actinomycetota</taxon>
        <taxon>Acidimicrobiia</taxon>
        <taxon>Acidimicrobiales</taxon>
        <taxon>Acidimicrobiaceae</taxon>
        <taxon>Ferrimicrobium</taxon>
    </lineage>
</organism>
<evidence type="ECO:0000256" key="2">
    <source>
        <dbReference type="ARBA" id="ARBA00022842"/>
    </source>
</evidence>
<dbReference type="SUPFAM" id="SSF142338">
    <property type="entry name" value="CofD-like"/>
    <property type="match status" value="1"/>
</dbReference>
<accession>A0A0D8FXU7</accession>
<dbReference type="InterPro" id="IPR038136">
    <property type="entry name" value="CofD-like_dom_sf"/>
</dbReference>
<protein>
    <submittedName>
        <fullName evidence="3">2-phospho-L-lactate transferase</fullName>
        <ecNumber evidence="3">2.7.8.28</ecNumber>
    </submittedName>
</protein>
<dbReference type="PANTHER" id="PTHR43007:SF1">
    <property type="entry name" value="2-PHOSPHO-L-LACTATE TRANSFERASE"/>
    <property type="match status" value="1"/>
</dbReference>
<evidence type="ECO:0000313" key="4">
    <source>
        <dbReference type="Proteomes" id="UP000032336"/>
    </source>
</evidence>
<dbReference type="AlphaFoldDB" id="A0A0D8FXU7"/>
<dbReference type="Pfam" id="PF01933">
    <property type="entry name" value="CofD"/>
    <property type="match status" value="1"/>
</dbReference>
<dbReference type="PANTHER" id="PTHR43007">
    <property type="entry name" value="2-PHOSPHO-L-LACTATE TRANSFERASE"/>
    <property type="match status" value="1"/>
</dbReference>
<dbReference type="RefSeq" id="WP_035388248.1">
    <property type="nucleotide sequence ID" value="NZ_JQKF01000001.1"/>
</dbReference>
<keyword evidence="4" id="KW-1185">Reference proteome</keyword>
<reference evidence="3 4" key="1">
    <citation type="submission" date="2015-01" db="EMBL/GenBank/DDBJ databases">
        <title>Draft genome of the acidophilic iron oxidizer Ferrimicrobium acidiphilum strain T23.</title>
        <authorList>
            <person name="Poehlein A."/>
            <person name="Eisen S."/>
            <person name="Schloemann M."/>
            <person name="Johnson B.D."/>
            <person name="Daniel R."/>
            <person name="Muehling M."/>
        </authorList>
    </citation>
    <scope>NUCLEOTIDE SEQUENCE [LARGE SCALE GENOMIC DNA]</scope>
    <source>
        <strain evidence="3 4">T23</strain>
    </source>
</reference>
<dbReference type="InterPro" id="IPR002882">
    <property type="entry name" value="CofD"/>
</dbReference>
<dbReference type="EC" id="2.7.8.28" evidence="3"/>
<gene>
    <name evidence="3" type="primary">cofD</name>
    <name evidence="3" type="ORF">FEAC_00850</name>
</gene>